<organism evidence="2 3">
    <name type="scientific">Mucisphaera calidilacus</name>
    <dbReference type="NCBI Taxonomy" id="2527982"/>
    <lineage>
        <taxon>Bacteria</taxon>
        <taxon>Pseudomonadati</taxon>
        <taxon>Planctomycetota</taxon>
        <taxon>Phycisphaerae</taxon>
        <taxon>Phycisphaerales</taxon>
        <taxon>Phycisphaeraceae</taxon>
        <taxon>Mucisphaera</taxon>
    </lineage>
</organism>
<dbReference type="Proteomes" id="UP000320386">
    <property type="component" value="Chromosome"/>
</dbReference>
<evidence type="ECO:0000313" key="2">
    <source>
        <dbReference type="EMBL" id="QDU70947.1"/>
    </source>
</evidence>
<dbReference type="SUPFAM" id="SSF51126">
    <property type="entry name" value="Pectin lyase-like"/>
    <property type="match status" value="1"/>
</dbReference>
<evidence type="ECO:0008006" key="4">
    <source>
        <dbReference type="Google" id="ProtNLM"/>
    </source>
</evidence>
<dbReference type="InterPro" id="IPR024079">
    <property type="entry name" value="MetalloPept_cat_dom_sf"/>
</dbReference>
<evidence type="ECO:0000256" key="1">
    <source>
        <dbReference type="SAM" id="SignalP"/>
    </source>
</evidence>
<dbReference type="InterPro" id="IPR036439">
    <property type="entry name" value="Dockerin_dom_sf"/>
</dbReference>
<dbReference type="OrthoDB" id="290802at2"/>
<dbReference type="Gene3D" id="3.40.390.10">
    <property type="entry name" value="Collagenase (Catalytic Domain)"/>
    <property type="match status" value="1"/>
</dbReference>
<feature type="signal peptide" evidence="1">
    <location>
        <begin position="1"/>
        <end position="23"/>
    </location>
</feature>
<gene>
    <name evidence="2" type="ORF">Pan265_07910</name>
</gene>
<keyword evidence="1" id="KW-0732">Signal</keyword>
<protein>
    <recommendedName>
        <fullName evidence="4">Dockerin domain-containing protein</fullName>
    </recommendedName>
</protein>
<dbReference type="KEGG" id="mcad:Pan265_07910"/>
<dbReference type="Gene3D" id="1.10.1330.10">
    <property type="entry name" value="Dockerin domain"/>
    <property type="match status" value="1"/>
</dbReference>
<feature type="chain" id="PRO_5021827964" description="Dockerin domain-containing protein" evidence="1">
    <location>
        <begin position="24"/>
        <end position="1495"/>
    </location>
</feature>
<dbReference type="SUPFAM" id="SSF55486">
    <property type="entry name" value="Metalloproteases ('zincins'), catalytic domain"/>
    <property type="match status" value="2"/>
</dbReference>
<evidence type="ECO:0000313" key="3">
    <source>
        <dbReference type="Proteomes" id="UP000320386"/>
    </source>
</evidence>
<accession>A0A518BVH2</accession>
<dbReference type="InterPro" id="IPR018247">
    <property type="entry name" value="EF_Hand_1_Ca_BS"/>
</dbReference>
<name>A0A518BVH2_9BACT</name>
<dbReference type="PROSITE" id="PS00018">
    <property type="entry name" value="EF_HAND_1"/>
    <property type="match status" value="1"/>
</dbReference>
<keyword evidence="3" id="KW-1185">Reference proteome</keyword>
<dbReference type="CDD" id="cd14254">
    <property type="entry name" value="Dockerin_II"/>
    <property type="match status" value="1"/>
</dbReference>
<dbReference type="GO" id="GO:0000272">
    <property type="term" value="P:polysaccharide catabolic process"/>
    <property type="evidence" value="ECO:0007669"/>
    <property type="project" value="InterPro"/>
</dbReference>
<dbReference type="EMBL" id="CP036280">
    <property type="protein sequence ID" value="QDU70947.1"/>
    <property type="molecule type" value="Genomic_DNA"/>
</dbReference>
<dbReference type="RefSeq" id="WP_145445085.1">
    <property type="nucleotide sequence ID" value="NZ_CP036280.1"/>
</dbReference>
<dbReference type="InterPro" id="IPR011050">
    <property type="entry name" value="Pectin_lyase_fold/virulence"/>
</dbReference>
<reference evidence="2 3" key="1">
    <citation type="submission" date="2019-02" db="EMBL/GenBank/DDBJ databases">
        <title>Deep-cultivation of Planctomycetes and their phenomic and genomic characterization uncovers novel biology.</title>
        <authorList>
            <person name="Wiegand S."/>
            <person name="Jogler M."/>
            <person name="Boedeker C."/>
            <person name="Pinto D."/>
            <person name="Vollmers J."/>
            <person name="Rivas-Marin E."/>
            <person name="Kohn T."/>
            <person name="Peeters S.H."/>
            <person name="Heuer A."/>
            <person name="Rast P."/>
            <person name="Oberbeckmann S."/>
            <person name="Bunk B."/>
            <person name="Jeske O."/>
            <person name="Meyerdierks A."/>
            <person name="Storesund J.E."/>
            <person name="Kallscheuer N."/>
            <person name="Luecker S."/>
            <person name="Lage O.M."/>
            <person name="Pohl T."/>
            <person name="Merkel B.J."/>
            <person name="Hornburger P."/>
            <person name="Mueller R.-W."/>
            <person name="Bruemmer F."/>
            <person name="Labrenz M."/>
            <person name="Spormann A.M."/>
            <person name="Op den Camp H."/>
            <person name="Overmann J."/>
            <person name="Amann R."/>
            <person name="Jetten M.S.M."/>
            <person name="Mascher T."/>
            <person name="Medema M.H."/>
            <person name="Devos D.P."/>
            <person name="Kaster A.-K."/>
            <person name="Ovreas L."/>
            <person name="Rohde M."/>
            <person name="Galperin M.Y."/>
            <person name="Jogler C."/>
        </authorList>
    </citation>
    <scope>NUCLEOTIDE SEQUENCE [LARGE SCALE GENOMIC DNA]</scope>
    <source>
        <strain evidence="2 3">Pan265</strain>
    </source>
</reference>
<dbReference type="SUPFAM" id="SSF63446">
    <property type="entry name" value="Type I dockerin domain"/>
    <property type="match status" value="1"/>
</dbReference>
<dbReference type="GO" id="GO:0008237">
    <property type="term" value="F:metallopeptidase activity"/>
    <property type="evidence" value="ECO:0007669"/>
    <property type="project" value="InterPro"/>
</dbReference>
<proteinExistence type="predicted"/>
<sequence precursor="true">MARSTSCLLAAALAISTASTTDALTINATFNSSASDAPSYDSDGSKLIDIMNYAVSVWEDIIQDPGTLEVEFYYDNLSDANGTLGLHNNLATSGGKPTSARIRLDTQINGNNRLWYFDSTPEDNSEYDIEQTLYRDLSASNQSNWFRGSPPDLLEVGYRGDAKSTSSSTVRDGYDMLSTVIHELGHAVGLTGNVSSGEYADGDYDIPTSFVNGNTMAVEGDAHIDPRVALMCGGCGATGLRRLPTAIDVLAAATGAGWTNIDLLRQDMLSGGNMRTDFEWIGNAVPGAFDDAWVRHGAYAYLSNSSNPGSFFAKNLWIGEGSEVDANGNKIDVGETITVNRSTGDAAVQLFVDTDGEIESMDLIVQGAELDLNGGLVDVGNDLDILNNDGFTGLITGNGTIDVADRLYVNGRIVPDGGTLVFDSVQSDAWDIDGAGNGELDATSGNIHFASGGVADAFDGVITVGADQYVQFDVDWELGTGGVLNLNGGASLSDTAEIRGTGTTTLSGVVNVDGHTEIDTPVIVESTATVNIPDPDDRLDLGNNIADSITYNGGVFTGTGTLVQDGDATVTSGATVTIQTDTFDFDGDTISDTTLETNSRMDITGTGLKDAHDGIITIQSGAVLNVNTRSPLIIIPPTPAEADAGDGDIILPPLTFPVAWTLSGTLDIQGGTLEGSRMIVGDGTPGTVTASSGTGTINAPVTFTGNSVSQINSTLDLAGTAVYEGGTHTGTGALVWNSNIDVTADTIISVTTIDMDGDDGDTTITVDQDATLTLNLSSVDYGFTPTFNGSLVLDGGGFTLNKNSGSWNTAGTITLNNPDGAHVPEINGSKMNMTAGGLIQTAGSGDSRIDADLEINGGSQIDIIDDTILRMRGDIIYDGGSVTGDGVFQQDANATVNSATVIEVARYDMDGAAINNTTVAINAPLTINSESIERTGTNNDYNDSIVISPAGSLTVNTLEPWSITGAFDIDATGKTTPVLDGQDVAINGTATVDGNALIEAIVDIGGAITLTDGTAYFMLQEGHFFSPNLISGGTVDGTGFLAARHSASLFGYGEIASKINFYPGSYLLADDGTLNITGEIVSMGVLGTNDADGVLHLANAFNTGLATGMELNGGSVTGATLTNETYIGGHGTIATLGLVNNGTITADGGLLVIDTINLPDIDGTGSENGILNAELGSIRFVNNASYFFNGKINIAGSNSFVSTAGAMVMSIDSSLSMDDGFFIAPEIYLRETLITAGTQSVLDGETTFRSTSSSTINNRLQLAGPHEHSIESGAVFSGSGEILVSHASTLSLLDGSDVGIEVINDGALRVGSSPGVATVNEYRQTVDGVLVMELDGLNPGTQYDQLYVNFDAYLAGYLLLDVSFVPDYGDKFLLMETDGGDIFDTFDAIKGLEVAPSMSLAVIYDNLQNVIAIAALPGDANLDGKVDLLDLSALASSFGDLGTWASGDFDGNGKVDLLDLSILAGNFGQTYSIPEPAAAAIMTLGLVSLRRRSAA</sequence>